<feature type="domain" description="General stress protein 17M-like" evidence="1">
    <location>
        <begin position="11"/>
        <end position="67"/>
    </location>
</feature>
<organism evidence="2 3">
    <name type="scientific">Trichormus variabilis NIES-23</name>
    <dbReference type="NCBI Taxonomy" id="1973479"/>
    <lineage>
        <taxon>Bacteria</taxon>
        <taxon>Bacillati</taxon>
        <taxon>Cyanobacteriota</taxon>
        <taxon>Cyanophyceae</taxon>
        <taxon>Nostocales</taxon>
        <taxon>Nostocaceae</taxon>
        <taxon>Trichormus</taxon>
    </lineage>
</organism>
<reference evidence="2 3" key="1">
    <citation type="submission" date="2017-06" db="EMBL/GenBank/DDBJ databases">
        <title>Genome sequencing of cyanobaciteial culture collection at National Institute for Environmental Studies (NIES).</title>
        <authorList>
            <person name="Hirose Y."/>
            <person name="Shimura Y."/>
            <person name="Fujisawa T."/>
            <person name="Nakamura Y."/>
            <person name="Kawachi M."/>
        </authorList>
    </citation>
    <scope>NUCLEOTIDE SEQUENCE [LARGE SCALE GENOMIC DNA]</scope>
    <source>
        <strain evidence="2 3">NIES-23</strain>
    </source>
</reference>
<dbReference type="InterPro" id="IPR052948">
    <property type="entry name" value="Low_temp-induced_all0457"/>
</dbReference>
<dbReference type="Proteomes" id="UP000217507">
    <property type="component" value="Chromosome"/>
</dbReference>
<protein>
    <recommendedName>
        <fullName evidence="1">General stress protein 17M-like domain-containing protein</fullName>
    </recommendedName>
</protein>
<gene>
    <name evidence="2" type="ORF">NIES23_48000</name>
</gene>
<dbReference type="Pfam" id="PF11181">
    <property type="entry name" value="YflT"/>
    <property type="match status" value="1"/>
</dbReference>
<accession>A0A1Z4KSI9</accession>
<name>A0A1Z4KSI9_ANAVA</name>
<dbReference type="EMBL" id="AP018216">
    <property type="protein sequence ID" value="BAY71976.1"/>
    <property type="molecule type" value="Genomic_DNA"/>
</dbReference>
<sequence length="181" mass="19161">METKTIKHGLGLFANSQAVEQAINDLKGANFPVEKISVIAKDIEKTEHLKEVQTRDRLGNQDVDTTGAIGDTLSATSWGTLLIGLSSLALPGLGTVLAAGSVGVALVASIGGVAVGAVATQNLVNALANLGIPEERARVYSDRLQQSNYLLIVDGSEAEIHSAEAILRQHKIEYWDIYDSP</sequence>
<evidence type="ECO:0000313" key="3">
    <source>
        <dbReference type="Proteomes" id="UP000217507"/>
    </source>
</evidence>
<evidence type="ECO:0000313" key="2">
    <source>
        <dbReference type="EMBL" id="BAY71976.1"/>
    </source>
</evidence>
<dbReference type="InterPro" id="IPR025889">
    <property type="entry name" value="GSP17M-like_dom"/>
</dbReference>
<proteinExistence type="predicted"/>
<dbReference type="PANTHER" id="PTHR36109:SF2">
    <property type="entry name" value="MEMBRANE PROTEIN"/>
    <property type="match status" value="1"/>
</dbReference>
<evidence type="ECO:0000259" key="1">
    <source>
        <dbReference type="Pfam" id="PF11181"/>
    </source>
</evidence>
<dbReference type="AlphaFoldDB" id="A0A1Z4KSI9"/>
<dbReference type="PANTHER" id="PTHR36109">
    <property type="entry name" value="MEMBRANE PROTEIN-RELATED"/>
    <property type="match status" value="1"/>
</dbReference>